<dbReference type="Gene3D" id="3.30.70.1820">
    <property type="entry name" value="L1 transposable element, RRM domain"/>
    <property type="match status" value="1"/>
</dbReference>
<dbReference type="AlphaFoldDB" id="A0A9J6FCE6"/>
<keyword evidence="2" id="KW-1185">Reference proteome</keyword>
<dbReference type="OrthoDB" id="6514226at2759"/>
<organism evidence="1 2">
    <name type="scientific">Haemaphysalis longicornis</name>
    <name type="common">Bush tick</name>
    <dbReference type="NCBI Taxonomy" id="44386"/>
    <lineage>
        <taxon>Eukaryota</taxon>
        <taxon>Metazoa</taxon>
        <taxon>Ecdysozoa</taxon>
        <taxon>Arthropoda</taxon>
        <taxon>Chelicerata</taxon>
        <taxon>Arachnida</taxon>
        <taxon>Acari</taxon>
        <taxon>Parasitiformes</taxon>
        <taxon>Ixodida</taxon>
        <taxon>Ixodoidea</taxon>
        <taxon>Ixodidae</taxon>
        <taxon>Haemaphysalinae</taxon>
        <taxon>Haemaphysalis</taxon>
    </lineage>
</organism>
<reference evidence="1 2" key="1">
    <citation type="journal article" date="2020" name="Cell">
        <title>Large-Scale Comparative Analyses of Tick Genomes Elucidate Their Genetic Diversity and Vector Capacities.</title>
        <authorList>
            <consortium name="Tick Genome and Microbiome Consortium (TIGMIC)"/>
            <person name="Jia N."/>
            <person name="Wang J."/>
            <person name="Shi W."/>
            <person name="Du L."/>
            <person name="Sun Y."/>
            <person name="Zhan W."/>
            <person name="Jiang J.F."/>
            <person name="Wang Q."/>
            <person name="Zhang B."/>
            <person name="Ji P."/>
            <person name="Bell-Sakyi L."/>
            <person name="Cui X.M."/>
            <person name="Yuan T.T."/>
            <person name="Jiang B.G."/>
            <person name="Yang W.F."/>
            <person name="Lam T.T."/>
            <person name="Chang Q.C."/>
            <person name="Ding S.J."/>
            <person name="Wang X.J."/>
            <person name="Zhu J.G."/>
            <person name="Ruan X.D."/>
            <person name="Zhao L."/>
            <person name="Wei J.T."/>
            <person name="Ye R.Z."/>
            <person name="Que T.C."/>
            <person name="Du C.H."/>
            <person name="Zhou Y.H."/>
            <person name="Cheng J.X."/>
            <person name="Dai P.F."/>
            <person name="Guo W.B."/>
            <person name="Han X.H."/>
            <person name="Huang E.J."/>
            <person name="Li L.F."/>
            <person name="Wei W."/>
            <person name="Gao Y.C."/>
            <person name="Liu J.Z."/>
            <person name="Shao H.Z."/>
            <person name="Wang X."/>
            <person name="Wang C.C."/>
            <person name="Yang T.C."/>
            <person name="Huo Q.B."/>
            <person name="Li W."/>
            <person name="Chen H.Y."/>
            <person name="Chen S.E."/>
            <person name="Zhou L.G."/>
            <person name="Ni X.B."/>
            <person name="Tian J.H."/>
            <person name="Sheng Y."/>
            <person name="Liu T."/>
            <person name="Pan Y.S."/>
            <person name="Xia L.Y."/>
            <person name="Li J."/>
            <person name="Zhao F."/>
            <person name="Cao W.C."/>
        </authorList>
    </citation>
    <scope>NUCLEOTIDE SEQUENCE [LARGE SCALE GENOMIC DNA]</scope>
    <source>
        <strain evidence="1">HaeL-2018</strain>
    </source>
</reference>
<comment type="caution">
    <text evidence="1">The sequence shown here is derived from an EMBL/GenBank/DDBJ whole genome shotgun (WGS) entry which is preliminary data.</text>
</comment>
<evidence type="ECO:0000313" key="1">
    <source>
        <dbReference type="EMBL" id="KAH9360690.1"/>
    </source>
</evidence>
<dbReference type="VEuPathDB" id="VectorBase:HLOH_043645"/>
<dbReference type="InterPro" id="IPR004244">
    <property type="entry name" value="Transposase_22"/>
</dbReference>
<dbReference type="Proteomes" id="UP000821853">
    <property type="component" value="Chromosome 1"/>
</dbReference>
<gene>
    <name evidence="1" type="ORF">HPB48_011474</name>
</gene>
<protein>
    <submittedName>
        <fullName evidence="1">Uncharacterized protein</fullName>
    </submittedName>
</protein>
<dbReference type="PANTHER" id="PTHR11505">
    <property type="entry name" value="L1 TRANSPOSABLE ELEMENT-RELATED"/>
    <property type="match status" value="1"/>
</dbReference>
<evidence type="ECO:0000313" key="2">
    <source>
        <dbReference type="Proteomes" id="UP000821853"/>
    </source>
</evidence>
<dbReference type="EMBL" id="JABSTR010000001">
    <property type="protein sequence ID" value="KAH9360690.1"/>
    <property type="molecule type" value="Genomic_DNA"/>
</dbReference>
<sequence>MCASIPELLSSVGTLTKSSTDATIQLSNMEGRLNDAEDRSRRCNLLFYGIPEKEEETWADSEGFVADICKKHIKINLVPNDIERAHRIGKIQPDKPLPVIVNFSQFKIKEAILSNGFKLKDTPYSVAQDYCFATRTVQRELLRFAREHGGPCKLRYKKVVIGKKSYHYDATRKEVKEIFPRDS</sequence>
<proteinExistence type="predicted"/>
<name>A0A9J6FCE6_HAELO</name>
<accession>A0A9J6FCE6</accession>